<comment type="caution">
    <text evidence="1">The sequence shown here is derived from an EMBL/GenBank/DDBJ whole genome shotgun (WGS) entry which is preliminary data.</text>
</comment>
<feature type="non-terminal residue" evidence="1">
    <location>
        <position position="189"/>
    </location>
</feature>
<organism evidence="1 2">
    <name type="scientific">Acaulospora morrowiae</name>
    <dbReference type="NCBI Taxonomy" id="94023"/>
    <lineage>
        <taxon>Eukaryota</taxon>
        <taxon>Fungi</taxon>
        <taxon>Fungi incertae sedis</taxon>
        <taxon>Mucoromycota</taxon>
        <taxon>Glomeromycotina</taxon>
        <taxon>Glomeromycetes</taxon>
        <taxon>Diversisporales</taxon>
        <taxon>Acaulosporaceae</taxon>
        <taxon>Acaulospora</taxon>
    </lineage>
</organism>
<gene>
    <name evidence="1" type="ORF">AMORRO_LOCUS10516</name>
</gene>
<dbReference type="PANTHER" id="PTHR46954:SF1">
    <property type="entry name" value="C2H2-TYPE DOMAIN-CONTAINING PROTEIN"/>
    <property type="match status" value="1"/>
</dbReference>
<keyword evidence="2" id="KW-1185">Reference proteome</keyword>
<evidence type="ECO:0000313" key="2">
    <source>
        <dbReference type="Proteomes" id="UP000789342"/>
    </source>
</evidence>
<name>A0A9N9E4A0_9GLOM</name>
<dbReference type="EMBL" id="CAJVPV010011709">
    <property type="protein sequence ID" value="CAG8663676.1"/>
    <property type="molecule type" value="Genomic_DNA"/>
</dbReference>
<proteinExistence type="predicted"/>
<sequence>MVSILGSQSVLVVSQDDKARIPLNLATANKQVPILIRLEYRMELLDYDWVVAEKHKLIPSVYAILNIENGKYKNAKTVTYSGSTFIRICSEKHDTSMAYSYGKDFDTLMIKKQLYNYTKTTDRQFKPIIVLLTDDSPNKNLYDKKTIQVMIDHFIKYDFDTIITVYFTPHQSASNPVERRMAPLSHNLA</sequence>
<dbReference type="PANTHER" id="PTHR46954">
    <property type="entry name" value="C2H2-TYPE DOMAIN-CONTAINING PROTEIN"/>
    <property type="match status" value="1"/>
</dbReference>
<dbReference type="Proteomes" id="UP000789342">
    <property type="component" value="Unassembled WGS sequence"/>
</dbReference>
<dbReference type="OrthoDB" id="2415891at2759"/>
<evidence type="ECO:0000313" key="1">
    <source>
        <dbReference type="EMBL" id="CAG8663676.1"/>
    </source>
</evidence>
<reference evidence="1" key="1">
    <citation type="submission" date="2021-06" db="EMBL/GenBank/DDBJ databases">
        <authorList>
            <person name="Kallberg Y."/>
            <person name="Tangrot J."/>
            <person name="Rosling A."/>
        </authorList>
    </citation>
    <scope>NUCLEOTIDE SEQUENCE</scope>
    <source>
        <strain evidence="1">CL551</strain>
    </source>
</reference>
<accession>A0A9N9E4A0</accession>
<dbReference type="AlphaFoldDB" id="A0A9N9E4A0"/>
<protein>
    <submittedName>
        <fullName evidence="1">16074_t:CDS:1</fullName>
    </submittedName>
</protein>